<dbReference type="InterPro" id="IPR051501">
    <property type="entry name" value="eIF2B_alpha/beta/delta"/>
</dbReference>
<reference evidence="10 11" key="1">
    <citation type="journal article" date="2023" name="Elife">
        <title>Identification of key yeast species and microbe-microbe interactions impacting larval growth of Drosophila in the wild.</title>
        <authorList>
            <person name="Mure A."/>
            <person name="Sugiura Y."/>
            <person name="Maeda R."/>
            <person name="Honda K."/>
            <person name="Sakurai N."/>
            <person name="Takahashi Y."/>
            <person name="Watada M."/>
            <person name="Katoh T."/>
            <person name="Gotoh A."/>
            <person name="Gotoh Y."/>
            <person name="Taniguchi I."/>
            <person name="Nakamura K."/>
            <person name="Hayashi T."/>
            <person name="Katayama T."/>
            <person name="Uemura T."/>
            <person name="Hattori Y."/>
        </authorList>
    </citation>
    <scope>NUCLEOTIDE SEQUENCE [LARGE SCALE GENOMIC DNA]</scope>
    <source>
        <strain evidence="10 11">SC-9</strain>
    </source>
</reference>
<evidence type="ECO:0000256" key="5">
    <source>
        <dbReference type="ARBA" id="ARBA00022917"/>
    </source>
</evidence>
<dbReference type="AlphaFoldDB" id="A0AAV5QVN3"/>
<comment type="subunit">
    <text evidence="8">Component of the translation initiation factor 2B (eIF2B) complex which is a heterodecamer of two sets of five different subunits: alpha, beta, gamma, delta and epsilon. Subunits alpha, beta and delta comprise a regulatory subcomplex and subunits epsilon and gamma comprise a catalytic subcomplex. Within the complex, the hexameric regulatory complex resides at the center, with the two heterodimeric catalytic subcomplexes bound on opposite sides.</text>
</comment>
<dbReference type="InterPro" id="IPR000649">
    <property type="entry name" value="IF-2B-related"/>
</dbReference>
<dbReference type="InterPro" id="IPR042528">
    <property type="entry name" value="elF-2B_alpha_N"/>
</dbReference>
<evidence type="ECO:0000256" key="4">
    <source>
        <dbReference type="ARBA" id="ARBA00022540"/>
    </source>
</evidence>
<accession>A0AAV5QVN3</accession>
<proteinExistence type="inferred from homology"/>
<keyword evidence="11" id="KW-1185">Reference proteome</keyword>
<evidence type="ECO:0000256" key="6">
    <source>
        <dbReference type="ARBA" id="ARBA00044208"/>
    </source>
</evidence>
<evidence type="ECO:0000313" key="10">
    <source>
        <dbReference type="EMBL" id="GMM38670.1"/>
    </source>
</evidence>
<dbReference type="GeneID" id="90076658"/>
<dbReference type="PANTHER" id="PTHR45860:SF1">
    <property type="entry name" value="TRANSLATION INITIATION FACTOR EIF-2B SUBUNIT ALPHA"/>
    <property type="match status" value="1"/>
</dbReference>
<keyword evidence="5" id="KW-0648">Protein biosynthesis</keyword>
<keyword evidence="4 10" id="KW-0396">Initiation factor</keyword>
<keyword evidence="3" id="KW-0963">Cytoplasm</keyword>
<dbReference type="EMBL" id="BTFZ01000020">
    <property type="protein sequence ID" value="GMM38670.1"/>
    <property type="molecule type" value="Genomic_DNA"/>
</dbReference>
<protein>
    <recommendedName>
        <fullName evidence="6">Translation initiation factor eIF2B subunit alpha</fullName>
    </recommendedName>
    <alternativeName>
        <fullName evidence="7">eIF2B GDP-GTP exchange factor subunit alpha</fullName>
    </alternativeName>
</protein>
<dbReference type="RefSeq" id="XP_064855665.1">
    <property type="nucleotide sequence ID" value="XM_064999593.1"/>
</dbReference>
<evidence type="ECO:0000256" key="3">
    <source>
        <dbReference type="ARBA" id="ARBA00022490"/>
    </source>
</evidence>
<organism evidence="10 11">
    <name type="scientific">Saccharomycopsis crataegensis</name>
    <dbReference type="NCBI Taxonomy" id="43959"/>
    <lineage>
        <taxon>Eukaryota</taxon>
        <taxon>Fungi</taxon>
        <taxon>Dikarya</taxon>
        <taxon>Ascomycota</taxon>
        <taxon>Saccharomycotina</taxon>
        <taxon>Saccharomycetes</taxon>
        <taxon>Saccharomycopsidaceae</taxon>
        <taxon>Saccharomycopsis</taxon>
    </lineage>
</organism>
<evidence type="ECO:0000256" key="9">
    <source>
        <dbReference type="RuleBase" id="RU003814"/>
    </source>
</evidence>
<dbReference type="Pfam" id="PF01008">
    <property type="entry name" value="IF-2B"/>
    <property type="match status" value="1"/>
</dbReference>
<comment type="subcellular location">
    <subcellularLocation>
        <location evidence="1">Cytoplasm</location>
        <location evidence="1">Cytosol</location>
    </subcellularLocation>
</comment>
<dbReference type="PANTHER" id="PTHR45860">
    <property type="entry name" value="TRANSLATION INITIATION FACTOR EIF-2B SUBUNIT ALPHA"/>
    <property type="match status" value="1"/>
</dbReference>
<dbReference type="InterPro" id="IPR042529">
    <property type="entry name" value="IF_2B-like_C"/>
</dbReference>
<dbReference type="GO" id="GO:0003743">
    <property type="term" value="F:translation initiation factor activity"/>
    <property type="evidence" value="ECO:0007669"/>
    <property type="project" value="UniProtKB-KW"/>
</dbReference>
<name>A0AAV5QVN3_9ASCO</name>
<dbReference type="SUPFAM" id="SSF100950">
    <property type="entry name" value="NagB/RpiA/CoA transferase-like"/>
    <property type="match status" value="1"/>
</dbReference>
<dbReference type="Proteomes" id="UP001360560">
    <property type="component" value="Unassembled WGS sequence"/>
</dbReference>
<dbReference type="GO" id="GO:0005829">
    <property type="term" value="C:cytosol"/>
    <property type="evidence" value="ECO:0007669"/>
    <property type="project" value="UniProtKB-SubCell"/>
</dbReference>
<dbReference type="Gene3D" id="1.20.120.1070">
    <property type="entry name" value="Translation initiation factor eIF-2B, N-terminal domain"/>
    <property type="match status" value="1"/>
</dbReference>
<dbReference type="InterPro" id="IPR037171">
    <property type="entry name" value="NagB/RpiA_transferase-like"/>
</dbReference>
<evidence type="ECO:0000256" key="7">
    <source>
        <dbReference type="ARBA" id="ARBA00044236"/>
    </source>
</evidence>
<sequence>MATELPDQSSNMGEFDIVNTYLKFLKEDPEISKPIAAIESLVELIETKQPSTQAELINLLDIATTTLKTKISNSISLSAGCDLFSRFVLRNLPLYSDWENCKKHLVENGQLFLRRSKEARFKIAKTGFNFIKDDDCILIHGFSRVIYQLLQHAADNHIRFRIVLTESKPSSEGVKFIKLLKQRNIPTTLIYDSCVGYIINKVDTVLVGAEGVAESGGIINHIGTFQISLLAKSFNKPVYVAAESYKFVRLYPLGPDDLKIDVSPLNFNTEVSSDEEEESEMADNCPKLDFTPHEYITALITDLGVLTPAAVSEELIKMWYD</sequence>
<evidence type="ECO:0000256" key="2">
    <source>
        <dbReference type="ARBA" id="ARBA00007251"/>
    </source>
</evidence>
<evidence type="ECO:0000256" key="1">
    <source>
        <dbReference type="ARBA" id="ARBA00004514"/>
    </source>
</evidence>
<comment type="caution">
    <text evidence="10">The sequence shown here is derived from an EMBL/GenBank/DDBJ whole genome shotgun (WGS) entry which is preliminary data.</text>
</comment>
<gene>
    <name evidence="10" type="ORF">DASC09_060090</name>
</gene>
<dbReference type="GO" id="GO:0005851">
    <property type="term" value="C:eukaryotic translation initiation factor 2B complex"/>
    <property type="evidence" value="ECO:0007669"/>
    <property type="project" value="TreeGrafter"/>
</dbReference>
<evidence type="ECO:0000313" key="11">
    <source>
        <dbReference type="Proteomes" id="UP001360560"/>
    </source>
</evidence>
<dbReference type="GO" id="GO:0005085">
    <property type="term" value="F:guanyl-nucleotide exchange factor activity"/>
    <property type="evidence" value="ECO:0007669"/>
    <property type="project" value="TreeGrafter"/>
</dbReference>
<comment type="similarity">
    <text evidence="2 9">Belongs to the eIF-2B alpha/beta/delta subunits family.</text>
</comment>
<dbReference type="Gene3D" id="3.40.50.10470">
    <property type="entry name" value="Translation initiation factor eif-2b, domain 2"/>
    <property type="match status" value="1"/>
</dbReference>
<evidence type="ECO:0000256" key="8">
    <source>
        <dbReference type="ARBA" id="ARBA00046432"/>
    </source>
</evidence>